<feature type="coiled-coil region" evidence="1">
    <location>
        <begin position="223"/>
        <end position="250"/>
    </location>
</feature>
<evidence type="ECO:0000313" key="5">
    <source>
        <dbReference type="Proteomes" id="UP001162162"/>
    </source>
</evidence>
<comment type="caution">
    <text evidence="4">The sequence shown here is derived from an EMBL/GenBank/DDBJ whole genome shotgun (WGS) entry which is preliminary data.</text>
</comment>
<protein>
    <recommendedName>
        <fullName evidence="3">Myb/SANT-like DNA-binding domain-containing protein</fullName>
    </recommendedName>
</protein>
<keyword evidence="5" id="KW-1185">Reference proteome</keyword>
<keyword evidence="1" id="KW-0175">Coiled coil</keyword>
<evidence type="ECO:0000256" key="2">
    <source>
        <dbReference type="SAM" id="MobiDB-lite"/>
    </source>
</evidence>
<sequence>MSANSAVCVVGWANLWYIQNIVTTIVNAGKHSPIPAADSDGLISHPRLQQKLGSGEGRKFILSQNLSYNMTGLVKVGTAQIKSLKKLWELLAKELNSLLKTNLTASHIENRWRVLERAYKRHVDNQNKTGQGRKYFEYIEEMGLIFKGKKNVNPVVLLSSESVERMPDDESEETVQSVETPRSSFKSQKKEDSLKQKRTPVINRNLTLAQMRRDRREYHEARLAIERDKLEVLQRKRKAMEERNILLKERNEI</sequence>
<proteinExistence type="predicted"/>
<dbReference type="AlphaFoldDB" id="A0AAV8X6M4"/>
<evidence type="ECO:0000256" key="1">
    <source>
        <dbReference type="SAM" id="Coils"/>
    </source>
</evidence>
<feature type="region of interest" description="Disordered" evidence="2">
    <location>
        <begin position="163"/>
        <end position="198"/>
    </location>
</feature>
<feature type="domain" description="Myb/SANT-like DNA-binding" evidence="3">
    <location>
        <begin position="81"/>
        <end position="142"/>
    </location>
</feature>
<reference evidence="4" key="1">
    <citation type="journal article" date="2023" name="Insect Mol. Biol.">
        <title>Genome sequencing provides insights into the evolution of gene families encoding plant cell wall-degrading enzymes in longhorned beetles.</title>
        <authorList>
            <person name="Shin N.R."/>
            <person name="Okamura Y."/>
            <person name="Kirsch R."/>
            <person name="Pauchet Y."/>
        </authorList>
    </citation>
    <scope>NUCLEOTIDE SEQUENCE</scope>
    <source>
        <strain evidence="4">AMC_N1</strain>
    </source>
</reference>
<evidence type="ECO:0000313" key="4">
    <source>
        <dbReference type="EMBL" id="KAJ8934442.1"/>
    </source>
</evidence>
<accession>A0AAV8X6M4</accession>
<evidence type="ECO:0000259" key="3">
    <source>
        <dbReference type="Pfam" id="PF13837"/>
    </source>
</evidence>
<dbReference type="Pfam" id="PF13837">
    <property type="entry name" value="Myb_DNA-bind_4"/>
    <property type="match status" value="1"/>
</dbReference>
<dbReference type="InterPro" id="IPR044822">
    <property type="entry name" value="Myb_DNA-bind_4"/>
</dbReference>
<dbReference type="Proteomes" id="UP001162162">
    <property type="component" value="Unassembled WGS sequence"/>
</dbReference>
<organism evidence="4 5">
    <name type="scientific">Aromia moschata</name>
    <dbReference type="NCBI Taxonomy" id="1265417"/>
    <lineage>
        <taxon>Eukaryota</taxon>
        <taxon>Metazoa</taxon>
        <taxon>Ecdysozoa</taxon>
        <taxon>Arthropoda</taxon>
        <taxon>Hexapoda</taxon>
        <taxon>Insecta</taxon>
        <taxon>Pterygota</taxon>
        <taxon>Neoptera</taxon>
        <taxon>Endopterygota</taxon>
        <taxon>Coleoptera</taxon>
        <taxon>Polyphaga</taxon>
        <taxon>Cucujiformia</taxon>
        <taxon>Chrysomeloidea</taxon>
        <taxon>Cerambycidae</taxon>
        <taxon>Cerambycinae</taxon>
        <taxon>Callichromatini</taxon>
        <taxon>Aromia</taxon>
    </lineage>
</organism>
<name>A0AAV8X6M4_9CUCU</name>
<dbReference type="EMBL" id="JAPWTK010001041">
    <property type="protein sequence ID" value="KAJ8934442.1"/>
    <property type="molecule type" value="Genomic_DNA"/>
</dbReference>
<gene>
    <name evidence="4" type="ORF">NQ318_003837</name>
</gene>
<feature type="compositionally biased region" description="Polar residues" evidence="2">
    <location>
        <begin position="174"/>
        <end position="186"/>
    </location>
</feature>